<name>A0AAV2A6I4_9ARAC</name>
<dbReference type="AlphaFoldDB" id="A0AAV2A6I4"/>
<sequence length="57" mass="6625">MLSLSHSQSNLSQSDCFEIKCLRLKFSLFFIKRHRFILSASKYSHLHGERAKLIGIT</sequence>
<gene>
    <name evidence="1" type="ORF">LARSCL_LOCUS10457</name>
</gene>
<evidence type="ECO:0000313" key="1">
    <source>
        <dbReference type="EMBL" id="CAL1279581.1"/>
    </source>
</evidence>
<protein>
    <submittedName>
        <fullName evidence="1">Uncharacterized protein</fullName>
    </submittedName>
</protein>
<dbReference type="EMBL" id="CAXIEN010000123">
    <property type="protein sequence ID" value="CAL1279581.1"/>
    <property type="molecule type" value="Genomic_DNA"/>
</dbReference>
<keyword evidence="2" id="KW-1185">Reference proteome</keyword>
<reference evidence="1 2" key="1">
    <citation type="submission" date="2024-04" db="EMBL/GenBank/DDBJ databases">
        <authorList>
            <person name="Rising A."/>
            <person name="Reimegard J."/>
            <person name="Sonavane S."/>
            <person name="Akerstrom W."/>
            <person name="Nylinder S."/>
            <person name="Hedman E."/>
            <person name="Kallberg Y."/>
        </authorList>
    </citation>
    <scope>NUCLEOTIDE SEQUENCE [LARGE SCALE GENOMIC DNA]</scope>
</reference>
<evidence type="ECO:0000313" key="2">
    <source>
        <dbReference type="Proteomes" id="UP001497382"/>
    </source>
</evidence>
<accession>A0AAV2A6I4</accession>
<proteinExistence type="predicted"/>
<dbReference type="Proteomes" id="UP001497382">
    <property type="component" value="Unassembled WGS sequence"/>
</dbReference>
<organism evidence="1 2">
    <name type="scientific">Larinioides sclopetarius</name>
    <dbReference type="NCBI Taxonomy" id="280406"/>
    <lineage>
        <taxon>Eukaryota</taxon>
        <taxon>Metazoa</taxon>
        <taxon>Ecdysozoa</taxon>
        <taxon>Arthropoda</taxon>
        <taxon>Chelicerata</taxon>
        <taxon>Arachnida</taxon>
        <taxon>Araneae</taxon>
        <taxon>Araneomorphae</taxon>
        <taxon>Entelegynae</taxon>
        <taxon>Araneoidea</taxon>
        <taxon>Araneidae</taxon>
        <taxon>Larinioides</taxon>
    </lineage>
</organism>
<comment type="caution">
    <text evidence="1">The sequence shown here is derived from an EMBL/GenBank/DDBJ whole genome shotgun (WGS) entry which is preliminary data.</text>
</comment>